<feature type="region of interest" description="Disordered" evidence="1">
    <location>
        <begin position="258"/>
        <end position="297"/>
    </location>
</feature>
<protein>
    <submittedName>
        <fullName evidence="2">Uncharacterized protein</fullName>
    </submittedName>
</protein>
<organism evidence="2 3">
    <name type="scientific">Oedothorax gibbosus</name>
    <dbReference type="NCBI Taxonomy" id="931172"/>
    <lineage>
        <taxon>Eukaryota</taxon>
        <taxon>Metazoa</taxon>
        <taxon>Ecdysozoa</taxon>
        <taxon>Arthropoda</taxon>
        <taxon>Chelicerata</taxon>
        <taxon>Arachnida</taxon>
        <taxon>Araneae</taxon>
        <taxon>Araneomorphae</taxon>
        <taxon>Entelegynae</taxon>
        <taxon>Araneoidea</taxon>
        <taxon>Linyphiidae</taxon>
        <taxon>Erigoninae</taxon>
        <taxon>Oedothorax</taxon>
    </lineage>
</organism>
<feature type="compositionally biased region" description="Low complexity" evidence="1">
    <location>
        <begin position="259"/>
        <end position="270"/>
    </location>
</feature>
<feature type="compositionally biased region" description="Basic and acidic residues" evidence="1">
    <location>
        <begin position="780"/>
        <end position="793"/>
    </location>
</feature>
<feature type="region of interest" description="Disordered" evidence="1">
    <location>
        <begin position="780"/>
        <end position="799"/>
    </location>
</feature>
<accession>A0AAV6VD31</accession>
<evidence type="ECO:0000313" key="3">
    <source>
        <dbReference type="Proteomes" id="UP000827092"/>
    </source>
</evidence>
<feature type="compositionally biased region" description="Polar residues" evidence="1">
    <location>
        <begin position="279"/>
        <end position="288"/>
    </location>
</feature>
<dbReference type="EMBL" id="JAFNEN010000118">
    <property type="protein sequence ID" value="KAG8193561.1"/>
    <property type="molecule type" value="Genomic_DNA"/>
</dbReference>
<dbReference type="AlphaFoldDB" id="A0AAV6VD31"/>
<sequence length="1172" mass="130240">MAESSELKQSLRMKELGVSLVHIDDSIAEPSEGSHYESFSTESKYDSFQDSLNAGQDLNSLDKRAAAKEINASNFLSEQVNLNGKKILIDKKDLASQFCDSLEDIHSLVSSGDKFSLSEEIEDINIVEISHTCDDSLKNDVCSRNKNSNSNELCFDEDSLAILENEKAFDDSLEDSNGVSHLDSLMLSKSKALDVDSLNEKVSDENKVSKIYFDTSIQIIYENFKETSGDVGNLEDCNKASSSDSELNLYRDSLEDLSDLSNQQSSSSSSYKSVPTEPSMANSANDLNGNEPETKSTFKKASTTFLKPLTELTSMPLDTDIDSGPTVDKNCNSRVTQDKKETKLSLSPLDANVKESDDTILYNVSDYIDDSVNNYFVSMQVDKAKEKVAKLSLNPLDSNVNVSEDTILYNVSDYISCIDDSVISSSFVSAKSNVEPQSTTNSGASVYVSEDTILYDVSDYTRYIDDSVVSSSLVSGKISVESQSKANNGFVSMHAGKANVKKEKLSLSPLDANNTICIDDSVISSSFTSTHLCSNNNIESQSTAKNEDFVSMGADQADEKVVKLSLSPLDANNTICIDDSVISSSFVSAQNNVEPQSTDDNKDFVIMEVDKADEKKSKLSLSPLVANNTICIDDSIISLSIVSAKNNDEPQSTANNDFDSIKILNTNQKYTKKSNIDDTIWIDNSIIEYVDKQPYSVVDSPMDLNVVANNTFVIDPVISSKPSADADVNETICIDDSIVMPLEPNIKIEKSFMDDRHMKKNRRHAKNFEKDFQKLRISDTDTHNRGGISHHDSPSNAGNTMIDIVVQSPIHRCQNRVSESYKRRNSEKISCSSPETFNEKNVKVHIEVKSQGVSVISVSEEHCVSPKKVTNYIKETEKEFKEKDSNLEKFRLKSIDSYSHRSSLDKNQVKQNRYLEDLDVKFGRHDVSLFQALDLHDSSINVSKNETLQSRDSLMPLNLCVRERTFERPNKIPENESKENIPFVPFKRVDSKKPNTPKVQKTTSPRKNKGTPLKNACAKEQLNYCETKKSATKIPIRKLNNTPSIQKKQKLDSKPCNSDTPFKSPFIVLSCPQKEGSEKTSKNPHHFCMVRNSISRVPKSSQKITPKKFQNIQSPVAKYIGNPSVQIPLKATHRYDGNLFPTNAEPPLTTMKTPKKIVCPVTPTSAKSDKKL</sequence>
<gene>
    <name evidence="2" type="ORF">JTE90_000201</name>
</gene>
<reference evidence="2 3" key="1">
    <citation type="journal article" date="2022" name="Nat. Ecol. Evol.">
        <title>A masculinizing supergene underlies an exaggerated male reproductive morph in a spider.</title>
        <authorList>
            <person name="Hendrickx F."/>
            <person name="De Corte Z."/>
            <person name="Sonet G."/>
            <person name="Van Belleghem S.M."/>
            <person name="Kostlbacher S."/>
            <person name="Vangestel C."/>
        </authorList>
    </citation>
    <scope>NUCLEOTIDE SEQUENCE [LARGE SCALE GENOMIC DNA]</scope>
    <source>
        <strain evidence="2">W744_W776</strain>
    </source>
</reference>
<keyword evidence="3" id="KW-1185">Reference proteome</keyword>
<feature type="region of interest" description="Disordered" evidence="1">
    <location>
        <begin position="987"/>
        <end position="1015"/>
    </location>
</feature>
<evidence type="ECO:0000256" key="1">
    <source>
        <dbReference type="SAM" id="MobiDB-lite"/>
    </source>
</evidence>
<comment type="caution">
    <text evidence="2">The sequence shown here is derived from an EMBL/GenBank/DDBJ whole genome shotgun (WGS) entry which is preliminary data.</text>
</comment>
<proteinExistence type="predicted"/>
<evidence type="ECO:0000313" key="2">
    <source>
        <dbReference type="EMBL" id="KAG8193561.1"/>
    </source>
</evidence>
<name>A0AAV6VD31_9ARAC</name>
<dbReference type="Proteomes" id="UP000827092">
    <property type="component" value="Unassembled WGS sequence"/>
</dbReference>